<accession>A0A0G2JYL2</accession>
<dbReference type="Proteomes" id="UP000002494">
    <property type="component" value="Chromosome 7"/>
</dbReference>
<evidence type="ECO:0000256" key="8">
    <source>
        <dbReference type="ARBA" id="ARBA00022824"/>
    </source>
</evidence>
<dbReference type="InterPro" id="IPR001128">
    <property type="entry name" value="Cyt_P450"/>
</dbReference>
<dbReference type="InterPro" id="IPR002401">
    <property type="entry name" value="Cyt_P450_E_grp-I"/>
</dbReference>
<keyword evidence="16" id="KW-0812">Transmembrane</keyword>
<keyword evidence="7 14" id="KW-0479">Metal-binding</keyword>
<evidence type="ECO:0000256" key="6">
    <source>
        <dbReference type="ARBA" id="ARBA00022617"/>
    </source>
</evidence>
<keyword evidence="12 15" id="KW-0503">Monooxygenase</keyword>
<dbReference type="FunFam" id="1.10.630.10:FF:000238">
    <property type="entry name" value="Cytochrome P450 2A6"/>
    <property type="match status" value="1"/>
</dbReference>
<feature type="binding site" description="axial binding residue" evidence="14">
    <location>
        <position position="284"/>
    </location>
    <ligand>
        <name>heme</name>
        <dbReference type="ChEBI" id="CHEBI:30413"/>
    </ligand>
    <ligandPart>
        <name>Fe</name>
        <dbReference type="ChEBI" id="CHEBI:18248"/>
    </ligandPart>
</feature>
<dbReference type="GO" id="GO:0020037">
    <property type="term" value="F:heme binding"/>
    <property type="evidence" value="ECO:0007669"/>
    <property type="project" value="InterPro"/>
</dbReference>
<evidence type="ECO:0000256" key="10">
    <source>
        <dbReference type="ARBA" id="ARBA00023002"/>
    </source>
</evidence>
<feature type="transmembrane region" description="Helical" evidence="16">
    <location>
        <begin position="143"/>
        <end position="164"/>
    </location>
</feature>
<dbReference type="InterPro" id="IPR017972">
    <property type="entry name" value="Cyt_P450_CS"/>
</dbReference>
<dbReference type="Bgee" id="ENSRNOG00000029179">
    <property type="expression patterns" value="Expressed in liver and 17 other cell types or tissues"/>
</dbReference>
<comment type="cofactor">
    <cofactor evidence="1 14">
        <name>heme</name>
        <dbReference type="ChEBI" id="CHEBI:30413"/>
    </cofactor>
</comment>
<evidence type="ECO:0000256" key="13">
    <source>
        <dbReference type="ARBA" id="ARBA00023136"/>
    </source>
</evidence>
<evidence type="ECO:0007829" key="20">
    <source>
        <dbReference type="PeptideAtlas" id="A0A0G2JYL2"/>
    </source>
</evidence>
<evidence type="ECO:0000256" key="9">
    <source>
        <dbReference type="ARBA" id="ARBA00022848"/>
    </source>
</evidence>
<dbReference type="GO" id="GO:0016712">
    <property type="term" value="F:oxidoreductase activity, acting on paired donors, with incorporation or reduction of molecular oxygen, reduced flavin or flavoprotein as one donor, and incorporation of one atom of oxygen"/>
    <property type="evidence" value="ECO:0007669"/>
    <property type="project" value="UniProtKB-EC"/>
</dbReference>
<dbReference type="PRINTS" id="PR00385">
    <property type="entry name" value="P450"/>
</dbReference>
<gene>
    <name evidence="17 19" type="primary">Cyp2d2</name>
</gene>
<dbReference type="Ensembl" id="ENSRNOT00000082473.3">
    <property type="protein sequence ID" value="ENSRNOP00000070699.2"/>
    <property type="gene ID" value="ENSRNOG00000008988.6"/>
</dbReference>
<evidence type="ECO:0000256" key="7">
    <source>
        <dbReference type="ARBA" id="ARBA00022723"/>
    </source>
</evidence>
<dbReference type="Pfam" id="PF00067">
    <property type="entry name" value="p450"/>
    <property type="match status" value="1"/>
</dbReference>
<organism evidence="17 18">
    <name type="scientific">Rattus norvegicus</name>
    <name type="common">Rat</name>
    <dbReference type="NCBI Taxonomy" id="10116"/>
    <lineage>
        <taxon>Eukaryota</taxon>
        <taxon>Metazoa</taxon>
        <taxon>Chordata</taxon>
        <taxon>Craniata</taxon>
        <taxon>Vertebrata</taxon>
        <taxon>Euteleostomi</taxon>
        <taxon>Mammalia</taxon>
        <taxon>Eutheria</taxon>
        <taxon>Euarchontoglires</taxon>
        <taxon>Glires</taxon>
        <taxon>Rodentia</taxon>
        <taxon>Myomorpha</taxon>
        <taxon>Muroidea</taxon>
        <taxon>Muridae</taxon>
        <taxon>Murinae</taxon>
        <taxon>Rattus</taxon>
    </lineage>
</organism>
<dbReference type="GO" id="GO:0005506">
    <property type="term" value="F:iron ion binding"/>
    <property type="evidence" value="ECO:0007669"/>
    <property type="project" value="InterPro"/>
</dbReference>
<evidence type="ECO:0000313" key="18">
    <source>
        <dbReference type="Proteomes" id="UP000002494"/>
    </source>
</evidence>
<evidence type="ECO:0000256" key="4">
    <source>
        <dbReference type="ARBA" id="ARBA00010617"/>
    </source>
</evidence>
<reference evidence="17" key="2">
    <citation type="submission" date="2025-08" db="UniProtKB">
        <authorList>
            <consortium name="Ensembl"/>
        </authorList>
    </citation>
    <scope>IDENTIFICATION</scope>
    <source>
        <strain evidence="17">Brown Norway</strain>
    </source>
</reference>
<dbReference type="GeneTree" id="ENSGT00940000153331"/>
<dbReference type="PRINTS" id="PR00463">
    <property type="entry name" value="EP450I"/>
</dbReference>
<keyword evidence="11 14" id="KW-0408">Iron</keyword>
<proteinExistence type="evidence at protein level"/>
<dbReference type="SUPFAM" id="SSF48264">
    <property type="entry name" value="Cytochrome P450"/>
    <property type="match status" value="1"/>
</dbReference>
<dbReference type="VEuPathDB" id="HostDB:ENSRNOG00000008988"/>
<dbReference type="InterPro" id="IPR050182">
    <property type="entry name" value="Cytochrome_P450_fam2"/>
</dbReference>
<protein>
    <recommendedName>
        <fullName evidence="5">unspecific monooxygenase</fullName>
        <ecNumber evidence="5">1.14.14.1</ecNumber>
    </recommendedName>
</protein>
<dbReference type="ExpressionAtlas" id="A0A0G2JYL2">
    <property type="expression patterns" value="baseline and differential"/>
</dbReference>
<evidence type="ECO:0000256" key="12">
    <source>
        <dbReference type="ARBA" id="ARBA00023033"/>
    </source>
</evidence>
<keyword evidence="20" id="KW-1267">Proteomics identification</keyword>
<keyword evidence="13 16" id="KW-0472">Membrane</keyword>
<evidence type="ECO:0000256" key="15">
    <source>
        <dbReference type="RuleBase" id="RU000461"/>
    </source>
</evidence>
<feature type="transmembrane region" description="Helical" evidence="16">
    <location>
        <begin position="9"/>
        <end position="27"/>
    </location>
</feature>
<evidence type="ECO:0000256" key="14">
    <source>
        <dbReference type="PIRSR" id="PIRSR602401-1"/>
    </source>
</evidence>
<keyword evidence="9" id="KW-0492">Microsome</keyword>
<keyword evidence="10 15" id="KW-0560">Oxidoreductase</keyword>
<evidence type="ECO:0000313" key="17">
    <source>
        <dbReference type="Ensembl" id="ENSRNOP00000070699.2"/>
    </source>
</evidence>
<evidence type="ECO:0000256" key="5">
    <source>
        <dbReference type="ARBA" id="ARBA00012109"/>
    </source>
</evidence>
<keyword evidence="18" id="KW-1185">Reference proteome</keyword>
<dbReference type="PANTHER" id="PTHR24300:SF109">
    <property type="entry name" value="CYTOCHROME P450 2D26"/>
    <property type="match status" value="1"/>
</dbReference>
<reference evidence="17" key="1">
    <citation type="submission" date="2024-01" db="EMBL/GenBank/DDBJ databases">
        <title>GRCr8: a new rat reference genome assembly contstructed from accurate long reads and long range scaffolding.</title>
        <authorList>
            <person name="Doris P.A."/>
            <person name="Kalbfleisch T."/>
            <person name="Li K."/>
            <person name="Howe K."/>
            <person name="Wood J."/>
        </authorList>
    </citation>
    <scope>NUCLEOTIDE SEQUENCE [LARGE SCALE GENOMIC DNA]</scope>
    <source>
        <strain evidence="17">Brown Norway</strain>
    </source>
</reference>
<evidence type="ECO:0000256" key="11">
    <source>
        <dbReference type="ARBA" id="ARBA00023004"/>
    </source>
</evidence>
<keyword evidence="8" id="KW-0256">Endoplasmic reticulum</keyword>
<dbReference type="AlphaFoldDB" id="A0A0G2JYL2"/>
<keyword evidence="16" id="KW-1133">Transmembrane helix</keyword>
<dbReference type="EC" id="1.14.14.1" evidence="5"/>
<keyword evidence="6 14" id="KW-0349">Heme</keyword>
<dbReference type="PANTHER" id="PTHR24300">
    <property type="entry name" value="CYTOCHROME P450 508A4-RELATED"/>
    <property type="match status" value="1"/>
</dbReference>
<dbReference type="RGD" id="2471">
    <property type="gene designation" value="Cyp2d2"/>
</dbReference>
<evidence type="ECO:0000313" key="19">
    <source>
        <dbReference type="RGD" id="2471"/>
    </source>
</evidence>
<dbReference type="GO" id="GO:0005789">
    <property type="term" value="C:endoplasmic reticulum membrane"/>
    <property type="evidence" value="ECO:0007669"/>
    <property type="project" value="UniProtKB-SubCell"/>
</dbReference>
<name>A0A0G2JYL2_RAT</name>
<evidence type="ECO:0000256" key="16">
    <source>
        <dbReference type="SAM" id="Phobius"/>
    </source>
</evidence>
<dbReference type="Gene3D" id="1.10.630.10">
    <property type="entry name" value="Cytochrome P450"/>
    <property type="match status" value="1"/>
</dbReference>
<comment type="subcellular location">
    <subcellularLocation>
        <location evidence="3">Endoplasmic reticulum membrane</location>
        <topology evidence="3">Peripheral membrane protein</topology>
    </subcellularLocation>
    <subcellularLocation>
        <location evidence="2">Microsome membrane</location>
        <topology evidence="2">Peripheral membrane protein</topology>
    </subcellularLocation>
</comment>
<dbReference type="InterPro" id="IPR036396">
    <property type="entry name" value="Cyt_P450_sf"/>
</dbReference>
<dbReference type="PROSITE" id="PS00086">
    <property type="entry name" value="CYTOCHROME_P450"/>
    <property type="match status" value="1"/>
</dbReference>
<sequence length="338" mass="38266">MGLLIGDDLWAVVIFTAIFLLLVDLVHRHKFWTAHYPPGPVPLPGLGNLLQVDFENMPYSLYKVLNAIPILLQIPGLPGKVFPKLNSFIALVDKMLIEHKKSWDPAQPPRDMTDAFLAEMQKAKGNPESSFNDENLRLVVIDLFMAGMVTTSTTLSWALLLMILHPDVQRRVHEEIDEVIGQVRRPEMADQARMPFTNAVIHEVQRFADIVPTNIPHMTSRDIKFQGFLIPKGTTLIPNLSSVLKDETVWEKPLRFHPEHFLDAQGNFVKHEAFMPFSAGRRACLGEPLARMELFLFFTCLLQRFSFSVLAGRPRPSTHGVYALPVTPQPYQLCAVAR</sequence>
<evidence type="ECO:0000256" key="1">
    <source>
        <dbReference type="ARBA" id="ARBA00001971"/>
    </source>
</evidence>
<evidence type="ECO:0000256" key="3">
    <source>
        <dbReference type="ARBA" id="ARBA00004406"/>
    </source>
</evidence>
<evidence type="ECO:0000256" key="2">
    <source>
        <dbReference type="ARBA" id="ARBA00004174"/>
    </source>
</evidence>
<reference evidence="17" key="3">
    <citation type="submission" date="2025-09" db="UniProtKB">
        <authorList>
            <consortium name="Ensembl"/>
        </authorList>
    </citation>
    <scope>IDENTIFICATION</scope>
    <source>
        <strain evidence="17">Brown Norway</strain>
    </source>
</reference>
<comment type="similarity">
    <text evidence="4 15">Belongs to the cytochrome P450 family.</text>
</comment>